<dbReference type="EMBL" id="VHSG01000020">
    <property type="protein sequence ID" value="TQV71832.1"/>
    <property type="molecule type" value="Genomic_DNA"/>
</dbReference>
<feature type="compositionally biased region" description="Polar residues" evidence="1">
    <location>
        <begin position="45"/>
        <end position="54"/>
    </location>
</feature>
<dbReference type="RefSeq" id="WP_142928608.1">
    <property type="nucleotide sequence ID" value="NZ_ML660099.1"/>
</dbReference>
<dbReference type="OrthoDB" id="5705747at2"/>
<evidence type="ECO:0008006" key="4">
    <source>
        <dbReference type="Google" id="ProtNLM"/>
    </source>
</evidence>
<accession>A0A545T3N8</accession>
<evidence type="ECO:0000313" key="3">
    <source>
        <dbReference type="Proteomes" id="UP000319732"/>
    </source>
</evidence>
<evidence type="ECO:0000313" key="2">
    <source>
        <dbReference type="EMBL" id="TQV71832.1"/>
    </source>
</evidence>
<dbReference type="Proteomes" id="UP000319732">
    <property type="component" value="Unassembled WGS sequence"/>
</dbReference>
<comment type="caution">
    <text evidence="2">The sequence shown here is derived from an EMBL/GenBank/DDBJ whole genome shotgun (WGS) entry which is preliminary data.</text>
</comment>
<proteinExistence type="predicted"/>
<dbReference type="AlphaFoldDB" id="A0A545T3N8"/>
<feature type="region of interest" description="Disordered" evidence="1">
    <location>
        <begin position="33"/>
        <end position="65"/>
    </location>
</feature>
<name>A0A545T3N8_9GAMM</name>
<evidence type="ECO:0000256" key="1">
    <source>
        <dbReference type="SAM" id="MobiDB-lite"/>
    </source>
</evidence>
<sequence length="104" mass="10895">MTINTILNEGLNGIRQSQQEMLKAANEIARAGTTANPGSVAEIEGNSSPTSIESSEGVRDNTGGGAGLVEPLIDLRIQQRVFDASARIVRTADETLGTLLDTKA</sequence>
<protein>
    <recommendedName>
        <fullName evidence="4">Flagellar biosynthesis protein FlgE</fullName>
    </recommendedName>
</protein>
<gene>
    <name evidence="2" type="ORF">FKG94_19505</name>
</gene>
<organism evidence="2 3">
    <name type="scientific">Exilibacterium tricleocarpae</name>
    <dbReference type="NCBI Taxonomy" id="2591008"/>
    <lineage>
        <taxon>Bacteria</taxon>
        <taxon>Pseudomonadati</taxon>
        <taxon>Pseudomonadota</taxon>
        <taxon>Gammaproteobacteria</taxon>
        <taxon>Cellvibrionales</taxon>
        <taxon>Cellvibrionaceae</taxon>
        <taxon>Exilibacterium</taxon>
    </lineage>
</organism>
<keyword evidence="3" id="KW-1185">Reference proteome</keyword>
<reference evidence="2 3" key="1">
    <citation type="submission" date="2019-06" db="EMBL/GenBank/DDBJ databases">
        <title>Whole genome sequence for Cellvibrionaceae sp. R142.</title>
        <authorList>
            <person name="Wang G."/>
        </authorList>
    </citation>
    <scope>NUCLEOTIDE SEQUENCE [LARGE SCALE GENOMIC DNA]</scope>
    <source>
        <strain evidence="2 3">R142</strain>
    </source>
</reference>